<dbReference type="RefSeq" id="WP_186877353.1">
    <property type="nucleotide sequence ID" value="NZ_JACOPN010000001.1"/>
</dbReference>
<dbReference type="InterPro" id="IPR005119">
    <property type="entry name" value="LysR_subst-bd"/>
</dbReference>
<gene>
    <name evidence="6" type="ORF">H8S55_00430</name>
</gene>
<dbReference type="InterPro" id="IPR036388">
    <property type="entry name" value="WH-like_DNA-bd_sf"/>
</dbReference>
<organism evidence="6 7">
    <name type="scientific">Flintibacter faecis</name>
    <dbReference type="NCBI Taxonomy" id="2763047"/>
    <lineage>
        <taxon>Bacteria</taxon>
        <taxon>Bacillati</taxon>
        <taxon>Bacillota</taxon>
        <taxon>Clostridia</taxon>
        <taxon>Eubacteriales</taxon>
        <taxon>Flintibacter</taxon>
    </lineage>
</organism>
<dbReference type="PANTHER" id="PTHR30126">
    <property type="entry name" value="HTH-TYPE TRANSCRIPTIONAL REGULATOR"/>
    <property type="match status" value="1"/>
</dbReference>
<dbReference type="EMBL" id="JACOPN010000001">
    <property type="protein sequence ID" value="MBC5715808.1"/>
    <property type="molecule type" value="Genomic_DNA"/>
</dbReference>
<dbReference type="SUPFAM" id="SSF46785">
    <property type="entry name" value="Winged helix' DNA-binding domain"/>
    <property type="match status" value="1"/>
</dbReference>
<dbReference type="InterPro" id="IPR000847">
    <property type="entry name" value="LysR_HTH_N"/>
</dbReference>
<dbReference type="Proteomes" id="UP000602260">
    <property type="component" value="Unassembled WGS sequence"/>
</dbReference>
<keyword evidence="2" id="KW-0805">Transcription regulation</keyword>
<evidence type="ECO:0000313" key="6">
    <source>
        <dbReference type="EMBL" id="MBC5715808.1"/>
    </source>
</evidence>
<dbReference type="PRINTS" id="PR00039">
    <property type="entry name" value="HTHLYSR"/>
</dbReference>
<reference evidence="6" key="1">
    <citation type="submission" date="2020-08" db="EMBL/GenBank/DDBJ databases">
        <title>Genome public.</title>
        <authorList>
            <person name="Liu C."/>
            <person name="Sun Q."/>
        </authorList>
    </citation>
    <scope>NUCLEOTIDE SEQUENCE</scope>
    <source>
        <strain evidence="6">BX5</strain>
    </source>
</reference>
<feature type="domain" description="HTH lysR-type" evidence="5">
    <location>
        <begin position="1"/>
        <end position="58"/>
    </location>
</feature>
<keyword evidence="3" id="KW-0238">DNA-binding</keyword>
<sequence>MDIEELKTFLCVADTKNFSRSGDLLFVTQSAITARIKSLEKELHCQLFTRSNAGVELTMYGETFLRYAKNAYNLIEEGSRMLNLSAKYTSFLSVGAPDSVWRYNLFPFVPQLRHSNPDVALRLLCEHSATLTAGLLDGAVDLAVVLAMPNHRMIHVEPLWSSDFVLVRSPNLRLPNVPFTPETIHQFPFIKMFWGPPFHEWFDAAYQPSVFPYQIDRLFLYMDLLVHAMGVGFLPRRIASTHLKDGTLIEIPYYASESTPRETGFLVCLNKRAEEFSPFIKRIQDIFQETDPADLS</sequence>
<keyword evidence="4" id="KW-0804">Transcription</keyword>
<comment type="caution">
    <text evidence="6">The sequence shown here is derived from an EMBL/GenBank/DDBJ whole genome shotgun (WGS) entry which is preliminary data.</text>
</comment>
<dbReference type="CDD" id="cd05466">
    <property type="entry name" value="PBP2_LTTR_substrate"/>
    <property type="match status" value="1"/>
</dbReference>
<dbReference type="Gene3D" id="1.10.10.10">
    <property type="entry name" value="Winged helix-like DNA-binding domain superfamily/Winged helix DNA-binding domain"/>
    <property type="match status" value="1"/>
</dbReference>
<evidence type="ECO:0000259" key="5">
    <source>
        <dbReference type="PROSITE" id="PS50931"/>
    </source>
</evidence>
<dbReference type="Pfam" id="PF03466">
    <property type="entry name" value="LysR_substrate"/>
    <property type="match status" value="1"/>
</dbReference>
<evidence type="ECO:0000256" key="1">
    <source>
        <dbReference type="ARBA" id="ARBA00009437"/>
    </source>
</evidence>
<dbReference type="Gene3D" id="3.40.190.10">
    <property type="entry name" value="Periplasmic binding protein-like II"/>
    <property type="match status" value="2"/>
</dbReference>
<keyword evidence="7" id="KW-1185">Reference proteome</keyword>
<dbReference type="PROSITE" id="PS50931">
    <property type="entry name" value="HTH_LYSR"/>
    <property type="match status" value="1"/>
</dbReference>
<comment type="similarity">
    <text evidence="1">Belongs to the LysR transcriptional regulatory family.</text>
</comment>
<dbReference type="GO" id="GO:0003700">
    <property type="term" value="F:DNA-binding transcription factor activity"/>
    <property type="evidence" value="ECO:0007669"/>
    <property type="project" value="InterPro"/>
</dbReference>
<dbReference type="SUPFAM" id="SSF53850">
    <property type="entry name" value="Periplasmic binding protein-like II"/>
    <property type="match status" value="1"/>
</dbReference>
<accession>A0A8J6IXZ2</accession>
<dbReference type="PANTHER" id="PTHR30126:SF40">
    <property type="entry name" value="HTH-TYPE TRANSCRIPTIONAL REGULATOR GLTR"/>
    <property type="match status" value="1"/>
</dbReference>
<protein>
    <submittedName>
        <fullName evidence="6">LysR family transcriptional regulator</fullName>
    </submittedName>
</protein>
<evidence type="ECO:0000256" key="2">
    <source>
        <dbReference type="ARBA" id="ARBA00023015"/>
    </source>
</evidence>
<dbReference type="FunFam" id="1.10.10.10:FF:000001">
    <property type="entry name" value="LysR family transcriptional regulator"/>
    <property type="match status" value="1"/>
</dbReference>
<dbReference type="Pfam" id="PF00126">
    <property type="entry name" value="HTH_1"/>
    <property type="match status" value="1"/>
</dbReference>
<dbReference type="AlphaFoldDB" id="A0A8J6IXZ2"/>
<dbReference type="InterPro" id="IPR036390">
    <property type="entry name" value="WH_DNA-bd_sf"/>
</dbReference>
<name>A0A8J6IXZ2_9FIRM</name>
<proteinExistence type="inferred from homology"/>
<dbReference type="GO" id="GO:0000976">
    <property type="term" value="F:transcription cis-regulatory region binding"/>
    <property type="evidence" value="ECO:0007669"/>
    <property type="project" value="TreeGrafter"/>
</dbReference>
<evidence type="ECO:0000256" key="4">
    <source>
        <dbReference type="ARBA" id="ARBA00023163"/>
    </source>
</evidence>
<evidence type="ECO:0000256" key="3">
    <source>
        <dbReference type="ARBA" id="ARBA00023125"/>
    </source>
</evidence>
<evidence type="ECO:0000313" key="7">
    <source>
        <dbReference type="Proteomes" id="UP000602260"/>
    </source>
</evidence>